<protein>
    <recommendedName>
        <fullName evidence="3">Cleaved adhesin domain-containing protein</fullName>
    </recommendedName>
</protein>
<reference evidence="1 2" key="1">
    <citation type="submission" date="2018-01" db="EMBL/GenBank/DDBJ databases">
        <title>A novel member of the phylum Bacteroidetes isolated from glacier ice.</title>
        <authorList>
            <person name="Liu Q."/>
            <person name="Xin Y.-H."/>
        </authorList>
    </citation>
    <scope>NUCLEOTIDE SEQUENCE [LARGE SCALE GENOMIC DNA]</scope>
    <source>
        <strain evidence="1 2">RB1R16</strain>
    </source>
</reference>
<dbReference type="EMBL" id="PPSL01000001">
    <property type="protein sequence ID" value="PQJ13116.1"/>
    <property type="molecule type" value="Genomic_DNA"/>
</dbReference>
<evidence type="ECO:0000313" key="2">
    <source>
        <dbReference type="Proteomes" id="UP000239872"/>
    </source>
</evidence>
<accession>A0A2S7T2X9</accession>
<keyword evidence="2" id="KW-1185">Reference proteome</keyword>
<gene>
    <name evidence="1" type="ORF">CJD36_005070</name>
</gene>
<dbReference type="AlphaFoldDB" id="A0A2S7T2X9"/>
<name>A0A2S7T2X9_9BACT</name>
<sequence length="636" mass="65975">MTFLLVFSGIAANAQSQVFLDDFNRSVLTTGAPATYTVTARGGATTANASILSSTMLQFTSSSANSSIYITGPLSAYSSPSAVTLSSNTTAVTWTFNMRISDAAAGIGGGTYGLATVLAGTNATVYNNGNGYAVKMNVNGSVSLVAYTTGLNGTLTTIATSSNAMSSPTNYASVKVTYNPTGNVWMIWLRDDGSSGFVDAGTGIYTGVSTATNSTYTSSATNTFGFYYNSSNVTGRSGLFDNYKVVRATTCSGSPIPGDAIASAYNSCATSYTTTLSLPMLIPATNYTYQWQSSTSGAGFTDIPGAVNATYAASVNSSSNVYYRANVTCPSVATVASGAVFVNMSGASTLTPPALENFDAGTPTPCGWSIVNVNGGSTWAVTGATPANGSSPNVIQYGYTSTLTGDDWVFTKGYSLTAGKSYALNFKFGNNSSTYIEKLEVKYGAAQSVAGMTSSAIFSNANITTNSVLYSSNGVTMTAPTSGVYYFGFHAFSAANQYNLYVDDISIIPTQLITASPTNYDFGSLPVGTPSALQNIAISVSNLSSGGSITITAPANFQVYNGSSWVSTYNYTYSGTSIVDYNIPVRFTAPSVSVFTGTLTIAGGGHGYLKFCVAIGYRIAYLLGNAYTRHRICNSK</sequence>
<dbReference type="Gene3D" id="2.60.40.2700">
    <property type="match status" value="1"/>
</dbReference>
<proteinExistence type="predicted"/>
<comment type="caution">
    <text evidence="1">The sequence shown here is derived from an EMBL/GenBank/DDBJ whole genome shotgun (WGS) entry which is preliminary data.</text>
</comment>
<dbReference type="Proteomes" id="UP000239872">
    <property type="component" value="Unassembled WGS sequence"/>
</dbReference>
<dbReference type="Gene3D" id="2.60.120.200">
    <property type="match status" value="1"/>
</dbReference>
<evidence type="ECO:0008006" key="3">
    <source>
        <dbReference type="Google" id="ProtNLM"/>
    </source>
</evidence>
<evidence type="ECO:0000313" key="1">
    <source>
        <dbReference type="EMBL" id="PQJ13116.1"/>
    </source>
</evidence>
<organism evidence="1 2">
    <name type="scientific">Flavipsychrobacter stenotrophus</name>
    <dbReference type="NCBI Taxonomy" id="2077091"/>
    <lineage>
        <taxon>Bacteria</taxon>
        <taxon>Pseudomonadati</taxon>
        <taxon>Bacteroidota</taxon>
        <taxon>Chitinophagia</taxon>
        <taxon>Chitinophagales</taxon>
        <taxon>Chitinophagaceae</taxon>
        <taxon>Flavipsychrobacter</taxon>
    </lineage>
</organism>